<dbReference type="PANTHER" id="PTHR11505">
    <property type="entry name" value="L1 TRANSPOSABLE ELEMENT-RELATED"/>
    <property type="match status" value="1"/>
</dbReference>
<protein>
    <recommendedName>
        <fullName evidence="1">FP protein C-terminal domain-containing protein</fullName>
    </recommendedName>
</protein>
<sequence>CTDLYNQLSETKKELIELKQYSRRSNIEIKGVPLSPTESLDEIIVNIGEKLRTKISSQDIDAIHRVPTKDKTKSNIIVRFFAHSVRDGVLQAAKKQRLNAAALGFPTNEPIYINEHLCMENKILLGKALQLKREKSWKFTWTSRGRILMRKADNSKVIQITCDDDLVQIV</sequence>
<dbReference type="EMBL" id="GANP01009984">
    <property type="protein sequence ID" value="JAB74484.1"/>
    <property type="molecule type" value="mRNA"/>
</dbReference>
<dbReference type="Gene3D" id="3.30.70.1820">
    <property type="entry name" value="L1 transposable element, RRM domain"/>
    <property type="match status" value="1"/>
</dbReference>
<reference evidence="2" key="1">
    <citation type="journal article" date="2015" name="Sci. Rep.">
        <title>Tissue- and time-dependent transcription in Ixodes ricinus salivary glands and midguts when blood feeding on the vertebrate host.</title>
        <authorList>
            <person name="Kotsyfakis M."/>
            <person name="Schwarz A."/>
            <person name="Erhart J."/>
            <person name="Ribeiro J.M."/>
        </authorList>
    </citation>
    <scope>NUCLEOTIDE SEQUENCE</scope>
    <source>
        <tissue evidence="2">Salivary gland and midgut</tissue>
    </source>
</reference>
<evidence type="ECO:0000259" key="1">
    <source>
        <dbReference type="Pfam" id="PF25298"/>
    </source>
</evidence>
<dbReference type="InterPro" id="IPR057251">
    <property type="entry name" value="FP_C"/>
</dbReference>
<accession>V5HB62</accession>
<feature type="domain" description="FP protein C-terminal" evidence="1">
    <location>
        <begin position="120"/>
        <end position="169"/>
    </location>
</feature>
<proteinExistence type="evidence at transcript level"/>
<feature type="non-terminal residue" evidence="2">
    <location>
        <position position="1"/>
    </location>
</feature>
<name>V5HB62_IXORI</name>
<organism evidence="2">
    <name type="scientific">Ixodes ricinus</name>
    <name type="common">Common tick</name>
    <name type="synonym">Acarus ricinus</name>
    <dbReference type="NCBI Taxonomy" id="34613"/>
    <lineage>
        <taxon>Eukaryota</taxon>
        <taxon>Metazoa</taxon>
        <taxon>Ecdysozoa</taxon>
        <taxon>Arthropoda</taxon>
        <taxon>Chelicerata</taxon>
        <taxon>Arachnida</taxon>
        <taxon>Acari</taxon>
        <taxon>Parasitiformes</taxon>
        <taxon>Ixodida</taxon>
        <taxon>Ixodoidea</taxon>
        <taxon>Ixodidae</taxon>
        <taxon>Ixodinae</taxon>
        <taxon>Ixodes</taxon>
    </lineage>
</organism>
<dbReference type="AlphaFoldDB" id="V5HB62"/>
<dbReference type="InterPro" id="IPR004244">
    <property type="entry name" value="Transposase_22"/>
</dbReference>
<evidence type="ECO:0000313" key="2">
    <source>
        <dbReference type="EMBL" id="JAB74484.1"/>
    </source>
</evidence>
<dbReference type="Pfam" id="PF25298">
    <property type="entry name" value="Baculo_FP_2nd"/>
    <property type="match status" value="1"/>
</dbReference>